<name>A0A1I8F613_9PLAT</name>
<reference evidence="3" key="1">
    <citation type="submission" date="2016-11" db="UniProtKB">
        <authorList>
            <consortium name="WormBaseParasite"/>
        </authorList>
    </citation>
    <scope>IDENTIFICATION</scope>
</reference>
<feature type="compositionally biased region" description="Polar residues" evidence="1">
    <location>
        <begin position="396"/>
        <end position="411"/>
    </location>
</feature>
<organism evidence="2 3">
    <name type="scientific">Macrostomum lignano</name>
    <dbReference type="NCBI Taxonomy" id="282301"/>
    <lineage>
        <taxon>Eukaryota</taxon>
        <taxon>Metazoa</taxon>
        <taxon>Spiralia</taxon>
        <taxon>Lophotrochozoa</taxon>
        <taxon>Platyhelminthes</taxon>
        <taxon>Rhabditophora</taxon>
        <taxon>Macrostomorpha</taxon>
        <taxon>Macrostomida</taxon>
        <taxon>Macrostomidae</taxon>
        <taxon>Macrostomum</taxon>
    </lineage>
</organism>
<dbReference type="Proteomes" id="UP000095280">
    <property type="component" value="Unplaced"/>
</dbReference>
<feature type="region of interest" description="Disordered" evidence="1">
    <location>
        <begin position="1"/>
        <end position="41"/>
    </location>
</feature>
<feature type="compositionally biased region" description="Low complexity" evidence="1">
    <location>
        <begin position="152"/>
        <end position="169"/>
    </location>
</feature>
<evidence type="ECO:0000313" key="2">
    <source>
        <dbReference type="Proteomes" id="UP000095280"/>
    </source>
</evidence>
<evidence type="ECO:0000313" key="3">
    <source>
        <dbReference type="WBParaSite" id="maker-unitig_21204-snap-gene-0.3-mRNA-1"/>
    </source>
</evidence>
<accession>A0A1I8F613</accession>
<feature type="compositionally biased region" description="Low complexity" evidence="1">
    <location>
        <begin position="474"/>
        <end position="498"/>
    </location>
</feature>
<feature type="compositionally biased region" description="Basic residues" evidence="1">
    <location>
        <begin position="448"/>
        <end position="464"/>
    </location>
</feature>
<proteinExistence type="predicted"/>
<feature type="region of interest" description="Disordered" evidence="1">
    <location>
        <begin position="132"/>
        <end position="169"/>
    </location>
</feature>
<feature type="region of interest" description="Disordered" evidence="1">
    <location>
        <begin position="332"/>
        <end position="498"/>
    </location>
</feature>
<dbReference type="WBParaSite" id="maker-unitig_21204-snap-gene-0.3-mRNA-1">
    <property type="protein sequence ID" value="maker-unitig_21204-snap-gene-0.3-mRNA-1"/>
    <property type="gene ID" value="maker-unitig_21204-snap-gene-0.3"/>
</dbReference>
<protein>
    <submittedName>
        <fullName evidence="3">AXH domain-containing protein</fullName>
    </submittedName>
</protein>
<keyword evidence="2" id="KW-1185">Reference proteome</keyword>
<feature type="compositionally biased region" description="Polar residues" evidence="1">
    <location>
        <begin position="338"/>
        <end position="348"/>
    </location>
</feature>
<evidence type="ECO:0000256" key="1">
    <source>
        <dbReference type="SAM" id="MobiDB-lite"/>
    </source>
</evidence>
<dbReference type="AlphaFoldDB" id="A0A1I8F613"/>
<sequence>TRRTYDSEFTAPLSLTTPGQPLVQGSEVRSQRRGLHPSRLQPPQTVEAIDLSGGLDCHQLHRHPHHTGYHGKPASQTAAVEYSRAASLRWLQQSRIAAAAGGGRSTPVLQQRTVLNPRCAFRCPAWQLPRATAMKMRKRPSGSRLQISQRRTANTANQSNSNSNPNPASVAAITSLASDGTLKEHGVLLEISDQDLARLPGGWSPLCSPSWTSPACRPVATPFTCRPPSAAAAVAPGGPGTAYCWNAAAAAHPGCTYGGYGSFQQQPVMMPHQCQHQLHQLQQQQQQQPYCGNVNWHCGIHANARRTQHVYESYNSEERDNDEDTACYHDAQSRLRPSRQQLLNSSRPTGGFSRWSPRSCGRRPVRELLSTRRRRTSSSSRMNRDEHSLQHHHYRTSASNCRPAGNSTSAAETPEQYGGTRRHLATRRHNVEAASGVTRCSSPPPHYRDHRSHPHHLHQHHHRLSANDELGDRAASAAAAAAADADEPTPTSAFLHYG</sequence>